<keyword evidence="2" id="KW-0732">Signal</keyword>
<dbReference type="EMBL" id="KQ971338">
    <property type="protein sequence ID" value="EFA02093.2"/>
    <property type="molecule type" value="Genomic_DNA"/>
</dbReference>
<reference evidence="3 4" key="1">
    <citation type="journal article" date="2008" name="Nature">
        <title>The genome of the model beetle and pest Tribolium castaneum.</title>
        <authorList>
            <consortium name="Tribolium Genome Sequencing Consortium"/>
            <person name="Richards S."/>
            <person name="Gibbs R.A."/>
            <person name="Weinstock G.M."/>
            <person name="Brown S.J."/>
            <person name="Denell R."/>
            <person name="Beeman R.W."/>
            <person name="Gibbs R."/>
            <person name="Beeman R.W."/>
            <person name="Brown S.J."/>
            <person name="Bucher G."/>
            <person name="Friedrich M."/>
            <person name="Grimmelikhuijzen C.J."/>
            <person name="Klingler M."/>
            <person name="Lorenzen M."/>
            <person name="Richards S."/>
            <person name="Roth S."/>
            <person name="Schroder R."/>
            <person name="Tautz D."/>
            <person name="Zdobnov E.M."/>
            <person name="Muzny D."/>
            <person name="Gibbs R.A."/>
            <person name="Weinstock G.M."/>
            <person name="Attaway T."/>
            <person name="Bell S."/>
            <person name="Buhay C.J."/>
            <person name="Chandrabose M.N."/>
            <person name="Chavez D."/>
            <person name="Clerk-Blankenburg K.P."/>
            <person name="Cree A."/>
            <person name="Dao M."/>
            <person name="Davis C."/>
            <person name="Chacko J."/>
            <person name="Dinh H."/>
            <person name="Dugan-Rocha S."/>
            <person name="Fowler G."/>
            <person name="Garner T.T."/>
            <person name="Garnes J."/>
            <person name="Gnirke A."/>
            <person name="Hawes A."/>
            <person name="Hernandez J."/>
            <person name="Hines S."/>
            <person name="Holder M."/>
            <person name="Hume J."/>
            <person name="Jhangiani S.N."/>
            <person name="Joshi V."/>
            <person name="Khan Z.M."/>
            <person name="Jackson L."/>
            <person name="Kovar C."/>
            <person name="Kowis A."/>
            <person name="Lee S."/>
            <person name="Lewis L.R."/>
            <person name="Margolis J."/>
            <person name="Morgan M."/>
            <person name="Nazareth L.V."/>
            <person name="Nguyen N."/>
            <person name="Okwuonu G."/>
            <person name="Parker D."/>
            <person name="Richards S."/>
            <person name="Ruiz S.J."/>
            <person name="Santibanez J."/>
            <person name="Savard J."/>
            <person name="Scherer S.E."/>
            <person name="Schneider B."/>
            <person name="Sodergren E."/>
            <person name="Tautz D."/>
            <person name="Vattahil S."/>
            <person name="Villasana D."/>
            <person name="White C.S."/>
            <person name="Wright R."/>
            <person name="Park Y."/>
            <person name="Beeman R.W."/>
            <person name="Lord J."/>
            <person name="Oppert B."/>
            <person name="Lorenzen M."/>
            <person name="Brown S."/>
            <person name="Wang L."/>
            <person name="Savard J."/>
            <person name="Tautz D."/>
            <person name="Richards S."/>
            <person name="Weinstock G."/>
            <person name="Gibbs R.A."/>
            <person name="Liu Y."/>
            <person name="Worley K."/>
            <person name="Weinstock G."/>
            <person name="Elsik C.G."/>
            <person name="Reese J.T."/>
            <person name="Elhaik E."/>
            <person name="Landan G."/>
            <person name="Graur D."/>
            <person name="Arensburger P."/>
            <person name="Atkinson P."/>
            <person name="Beeman R.W."/>
            <person name="Beidler J."/>
            <person name="Brown S.J."/>
            <person name="Demuth J.P."/>
            <person name="Drury D.W."/>
            <person name="Du Y.Z."/>
            <person name="Fujiwara H."/>
            <person name="Lorenzen M."/>
            <person name="Maselli V."/>
            <person name="Osanai M."/>
            <person name="Park Y."/>
            <person name="Robertson H.M."/>
            <person name="Tu Z."/>
            <person name="Wang J.J."/>
            <person name="Wang S."/>
            <person name="Richards S."/>
            <person name="Song H."/>
            <person name="Zhang L."/>
            <person name="Sodergren E."/>
            <person name="Werner D."/>
            <person name="Stanke M."/>
            <person name="Morgenstern B."/>
            <person name="Solovyev V."/>
            <person name="Kosarev P."/>
            <person name="Brown G."/>
            <person name="Chen H.C."/>
            <person name="Ermolaeva O."/>
            <person name="Hlavina W."/>
            <person name="Kapustin Y."/>
            <person name="Kiryutin B."/>
            <person name="Kitts P."/>
            <person name="Maglott D."/>
            <person name="Pruitt K."/>
            <person name="Sapojnikov V."/>
            <person name="Souvorov A."/>
            <person name="Mackey A.J."/>
            <person name="Waterhouse R.M."/>
            <person name="Wyder S."/>
            <person name="Zdobnov E.M."/>
            <person name="Zdobnov E.M."/>
            <person name="Wyder S."/>
            <person name="Kriventseva E.V."/>
            <person name="Kadowaki T."/>
            <person name="Bork P."/>
            <person name="Aranda M."/>
            <person name="Bao R."/>
            <person name="Beermann A."/>
            <person name="Berns N."/>
            <person name="Bolognesi R."/>
            <person name="Bonneton F."/>
            <person name="Bopp D."/>
            <person name="Brown S.J."/>
            <person name="Bucher G."/>
            <person name="Butts T."/>
            <person name="Chaumot A."/>
            <person name="Denell R.E."/>
            <person name="Ferrier D.E."/>
            <person name="Friedrich M."/>
            <person name="Gordon C.M."/>
            <person name="Jindra M."/>
            <person name="Klingler M."/>
            <person name="Lan Q."/>
            <person name="Lattorff H.M."/>
            <person name="Laudet V."/>
            <person name="von Levetsow C."/>
            <person name="Liu Z."/>
            <person name="Lutz R."/>
            <person name="Lynch J.A."/>
            <person name="da Fonseca R.N."/>
            <person name="Posnien N."/>
            <person name="Reuter R."/>
            <person name="Roth S."/>
            <person name="Savard J."/>
            <person name="Schinko J.B."/>
            <person name="Schmitt C."/>
            <person name="Schoppmeier M."/>
            <person name="Schroder R."/>
            <person name="Shippy T.D."/>
            <person name="Simonnet F."/>
            <person name="Marques-Souza H."/>
            <person name="Tautz D."/>
            <person name="Tomoyasu Y."/>
            <person name="Trauner J."/>
            <person name="Van der Zee M."/>
            <person name="Vervoort M."/>
            <person name="Wittkopp N."/>
            <person name="Wimmer E.A."/>
            <person name="Yang X."/>
            <person name="Jones A.K."/>
            <person name="Sattelle D.B."/>
            <person name="Ebert P.R."/>
            <person name="Nelson D."/>
            <person name="Scott J.G."/>
            <person name="Beeman R.W."/>
            <person name="Muthukrishnan S."/>
            <person name="Kramer K.J."/>
            <person name="Arakane Y."/>
            <person name="Beeman R.W."/>
            <person name="Zhu Q."/>
            <person name="Hogenkamp D."/>
            <person name="Dixit R."/>
            <person name="Oppert B."/>
            <person name="Jiang H."/>
            <person name="Zou Z."/>
            <person name="Marshall J."/>
            <person name="Elpidina E."/>
            <person name="Vinokurov K."/>
            <person name="Oppert C."/>
            <person name="Zou Z."/>
            <person name="Evans J."/>
            <person name="Lu Z."/>
            <person name="Zhao P."/>
            <person name="Sumathipala N."/>
            <person name="Altincicek B."/>
            <person name="Vilcinskas A."/>
            <person name="Williams M."/>
            <person name="Hultmark D."/>
            <person name="Hetru C."/>
            <person name="Jiang H."/>
            <person name="Grimmelikhuijzen C.J."/>
            <person name="Hauser F."/>
            <person name="Cazzamali G."/>
            <person name="Williamson M."/>
            <person name="Park Y."/>
            <person name="Li B."/>
            <person name="Tanaka Y."/>
            <person name="Predel R."/>
            <person name="Neupert S."/>
            <person name="Schachtner J."/>
            <person name="Verleyen P."/>
            <person name="Raible F."/>
            <person name="Bork P."/>
            <person name="Friedrich M."/>
            <person name="Walden K.K."/>
            <person name="Robertson H.M."/>
            <person name="Angeli S."/>
            <person name="Foret S."/>
            <person name="Bucher G."/>
            <person name="Schuetz S."/>
            <person name="Maleszka R."/>
            <person name="Wimmer E.A."/>
            <person name="Beeman R.W."/>
            <person name="Lorenzen M."/>
            <person name="Tomoyasu Y."/>
            <person name="Miller S.C."/>
            <person name="Grossmann D."/>
            <person name="Bucher G."/>
        </authorList>
    </citation>
    <scope>NUCLEOTIDE SEQUENCE [LARGE SCALE GENOMIC DNA]</scope>
    <source>
        <strain evidence="3 4">Georgia GA2</strain>
    </source>
</reference>
<sequence>MMKIAIFLALALLVTCHGDETNTRVERATKPLLCQFIDYLDHFYYSLNEKIVYLLEVDALGTVIHIENWVRDFIETAVRFIFAIRESVIVVITRFVVAVVNLAFLFIKIIRSILDYLPESLFC</sequence>
<keyword evidence="1" id="KW-1133">Transmembrane helix</keyword>
<dbReference type="KEGG" id="tca:107397823"/>
<dbReference type="OrthoDB" id="10416673at2759"/>
<evidence type="ECO:0000313" key="4">
    <source>
        <dbReference type="Proteomes" id="UP000007266"/>
    </source>
</evidence>
<gene>
    <name evidence="3" type="primary">AUGUSTUS-3.0.2_07730</name>
    <name evidence="3" type="ORF">TcasGA2_TC007730</name>
</gene>
<proteinExistence type="predicted"/>
<dbReference type="InParanoid" id="D2A1S9"/>
<keyword evidence="4" id="KW-1185">Reference proteome</keyword>
<keyword evidence="1" id="KW-0472">Membrane</keyword>
<dbReference type="Proteomes" id="UP000007266">
    <property type="component" value="Linkage group 4"/>
</dbReference>
<evidence type="ECO:0000256" key="2">
    <source>
        <dbReference type="SAM" id="SignalP"/>
    </source>
</evidence>
<keyword evidence="1" id="KW-0812">Transmembrane</keyword>
<organism evidence="3 4">
    <name type="scientific">Tribolium castaneum</name>
    <name type="common">Red flour beetle</name>
    <dbReference type="NCBI Taxonomy" id="7070"/>
    <lineage>
        <taxon>Eukaryota</taxon>
        <taxon>Metazoa</taxon>
        <taxon>Ecdysozoa</taxon>
        <taxon>Arthropoda</taxon>
        <taxon>Hexapoda</taxon>
        <taxon>Insecta</taxon>
        <taxon>Pterygota</taxon>
        <taxon>Neoptera</taxon>
        <taxon>Endopterygota</taxon>
        <taxon>Coleoptera</taxon>
        <taxon>Polyphaga</taxon>
        <taxon>Cucujiformia</taxon>
        <taxon>Tenebrionidae</taxon>
        <taxon>Tenebrionidae incertae sedis</taxon>
        <taxon>Tribolium</taxon>
    </lineage>
</organism>
<reference evidence="3 4" key="2">
    <citation type="journal article" date="2010" name="Nucleic Acids Res.">
        <title>BeetleBase in 2010: revisions to provide comprehensive genomic information for Tribolium castaneum.</title>
        <authorList>
            <person name="Kim H.S."/>
            <person name="Murphy T."/>
            <person name="Xia J."/>
            <person name="Caragea D."/>
            <person name="Park Y."/>
            <person name="Beeman R.W."/>
            <person name="Lorenzen M.D."/>
            <person name="Butcher S."/>
            <person name="Manak J.R."/>
            <person name="Brown S.J."/>
        </authorList>
    </citation>
    <scope>GENOME REANNOTATION</scope>
    <source>
        <strain evidence="3 4">Georgia GA2</strain>
    </source>
</reference>
<dbReference type="AlphaFoldDB" id="D2A1S9"/>
<dbReference type="HOGENOM" id="CLU_1888464_0_0_1"/>
<name>D2A1S9_TRICA</name>
<feature type="chain" id="PRO_5007309937" evidence="2">
    <location>
        <begin position="19"/>
        <end position="123"/>
    </location>
</feature>
<evidence type="ECO:0000256" key="1">
    <source>
        <dbReference type="SAM" id="Phobius"/>
    </source>
</evidence>
<protein>
    <submittedName>
        <fullName evidence="3">Uncharacterized protein</fullName>
    </submittedName>
</protein>
<accession>D2A1S9</accession>
<feature type="transmembrane region" description="Helical" evidence="1">
    <location>
        <begin position="88"/>
        <end position="107"/>
    </location>
</feature>
<evidence type="ECO:0000313" key="3">
    <source>
        <dbReference type="EMBL" id="EFA02093.2"/>
    </source>
</evidence>
<feature type="signal peptide" evidence="2">
    <location>
        <begin position="1"/>
        <end position="18"/>
    </location>
</feature>